<dbReference type="RefSeq" id="WP_094848292.1">
    <property type="nucleotide sequence ID" value="NZ_NEVJ01000003.1"/>
</dbReference>
<dbReference type="AlphaFoldDB" id="A0A261R3R8"/>
<feature type="transmembrane region" description="Helical" evidence="6">
    <location>
        <begin position="244"/>
        <end position="265"/>
    </location>
</feature>
<protein>
    <submittedName>
        <fullName evidence="7">FTR1 family iron permease</fullName>
    </submittedName>
</protein>
<sequence>MEQVSFIVWRESVEALLVVGILYTWLRATPEGRRGLPYLWGGVAAGLGLAVALALVLLGVSSWLSDTGQEWFQAGMALVACALVVQMVFWMKKHGRTLKGELESGARDSVRSDNWWGLLILVMIAVAREGSETVVFLYGTVSAGAGGASGWLLSLAGLAGFAVALLTFWLLQLGGKLITWRRFFRVTEILLLLLAGSLLVGGLDHLISLGVVPPLVDPIWDSSWLLDDSSGIGKVLADFAGYRAYPALTTVLVWVAYWIVVWALLSRVRPAAPRAVAASGAANTASGNTAANTR</sequence>
<evidence type="ECO:0000256" key="2">
    <source>
        <dbReference type="ARBA" id="ARBA00008333"/>
    </source>
</evidence>
<feature type="transmembrane region" description="Helical" evidence="6">
    <location>
        <begin position="71"/>
        <end position="90"/>
    </location>
</feature>
<dbReference type="GO" id="GO:0033573">
    <property type="term" value="C:high-affinity iron permease complex"/>
    <property type="evidence" value="ECO:0007669"/>
    <property type="project" value="InterPro"/>
</dbReference>
<proteinExistence type="inferred from homology"/>
<name>A0A261R3R8_9BORD</name>
<accession>A0A261R3R8</accession>
<evidence type="ECO:0000256" key="1">
    <source>
        <dbReference type="ARBA" id="ARBA00004141"/>
    </source>
</evidence>
<keyword evidence="5 6" id="KW-0472">Membrane</keyword>
<comment type="similarity">
    <text evidence="2">Belongs to the oxidase-dependent Fe transporter (OFeT) (TC 9.A.10.1) family.</text>
</comment>
<dbReference type="EMBL" id="NEVJ01000003">
    <property type="protein sequence ID" value="OZI19656.1"/>
    <property type="molecule type" value="Genomic_DNA"/>
</dbReference>
<dbReference type="InterPro" id="IPR004923">
    <property type="entry name" value="FTR1/Fip1/EfeU"/>
</dbReference>
<keyword evidence="3 6" id="KW-0812">Transmembrane</keyword>
<feature type="transmembrane region" description="Helical" evidence="6">
    <location>
        <begin position="6"/>
        <end position="26"/>
    </location>
</feature>
<evidence type="ECO:0000313" key="7">
    <source>
        <dbReference type="EMBL" id="OZI19656.1"/>
    </source>
</evidence>
<dbReference type="PANTHER" id="PTHR31632:SF2">
    <property type="entry name" value="PLASMA MEMBRANE IRON PERMEASE"/>
    <property type="match status" value="1"/>
</dbReference>
<evidence type="ECO:0000256" key="5">
    <source>
        <dbReference type="ARBA" id="ARBA00023136"/>
    </source>
</evidence>
<evidence type="ECO:0000256" key="4">
    <source>
        <dbReference type="ARBA" id="ARBA00022989"/>
    </source>
</evidence>
<dbReference type="STRING" id="1416803.CAL13_06700"/>
<feature type="transmembrane region" description="Helical" evidence="6">
    <location>
        <begin position="115"/>
        <end position="139"/>
    </location>
</feature>
<dbReference type="PANTHER" id="PTHR31632">
    <property type="entry name" value="IRON TRANSPORTER FTH1"/>
    <property type="match status" value="1"/>
</dbReference>
<feature type="transmembrane region" description="Helical" evidence="6">
    <location>
        <begin position="183"/>
        <end position="203"/>
    </location>
</feature>
<evidence type="ECO:0000256" key="3">
    <source>
        <dbReference type="ARBA" id="ARBA00022692"/>
    </source>
</evidence>
<feature type="transmembrane region" description="Helical" evidence="6">
    <location>
        <begin position="38"/>
        <end position="65"/>
    </location>
</feature>
<feature type="transmembrane region" description="Helical" evidence="6">
    <location>
        <begin position="151"/>
        <end position="171"/>
    </location>
</feature>
<keyword evidence="4 6" id="KW-1133">Transmembrane helix</keyword>
<dbReference type="Pfam" id="PF03239">
    <property type="entry name" value="FTR1"/>
    <property type="match status" value="1"/>
</dbReference>
<gene>
    <name evidence="7" type="ORF">CAL26_18840</name>
</gene>
<evidence type="ECO:0000256" key="6">
    <source>
        <dbReference type="SAM" id="Phobius"/>
    </source>
</evidence>
<evidence type="ECO:0000313" key="8">
    <source>
        <dbReference type="Proteomes" id="UP000216857"/>
    </source>
</evidence>
<reference evidence="7" key="1">
    <citation type="submission" date="2017-05" db="EMBL/GenBank/DDBJ databases">
        <title>Complete and WGS of Bordetella genogroups.</title>
        <authorList>
            <person name="Spilker T."/>
            <person name="Lipuma J."/>
        </authorList>
    </citation>
    <scope>NUCLEOTIDE SEQUENCE</scope>
    <source>
        <strain evidence="7">AU21707</strain>
    </source>
</reference>
<comment type="subcellular location">
    <subcellularLocation>
        <location evidence="1">Membrane</location>
        <topology evidence="1">Multi-pass membrane protein</topology>
    </subcellularLocation>
</comment>
<dbReference type="GO" id="GO:0015093">
    <property type="term" value="F:ferrous iron transmembrane transporter activity"/>
    <property type="evidence" value="ECO:0007669"/>
    <property type="project" value="TreeGrafter"/>
</dbReference>
<organism evidence="7 8">
    <name type="scientific">Bordetella genomosp. 9</name>
    <dbReference type="NCBI Taxonomy" id="1416803"/>
    <lineage>
        <taxon>Bacteria</taxon>
        <taxon>Pseudomonadati</taxon>
        <taxon>Pseudomonadota</taxon>
        <taxon>Betaproteobacteria</taxon>
        <taxon>Burkholderiales</taxon>
        <taxon>Alcaligenaceae</taxon>
        <taxon>Bordetella</taxon>
    </lineage>
</organism>
<dbReference type="OrthoDB" id="5294331at2"/>
<keyword evidence="8" id="KW-1185">Reference proteome</keyword>
<dbReference type="Proteomes" id="UP000216857">
    <property type="component" value="Unassembled WGS sequence"/>
</dbReference>
<comment type="caution">
    <text evidence="7">The sequence shown here is derived from an EMBL/GenBank/DDBJ whole genome shotgun (WGS) entry which is preliminary data.</text>
</comment>